<dbReference type="Proteomes" id="UP000237347">
    <property type="component" value="Unassembled WGS sequence"/>
</dbReference>
<keyword evidence="5" id="KW-0040">ANK repeat</keyword>
<evidence type="ECO:0000313" key="9">
    <source>
        <dbReference type="EMBL" id="KAK7850256.1"/>
    </source>
</evidence>
<evidence type="ECO:0000256" key="3">
    <source>
        <dbReference type="ARBA" id="ARBA00022737"/>
    </source>
</evidence>
<keyword evidence="4 7" id="KW-1133">Transmembrane helix</keyword>
<gene>
    <name evidence="9" type="ORF">CFP56_001341</name>
</gene>
<evidence type="ECO:0000256" key="6">
    <source>
        <dbReference type="ARBA" id="ARBA00023136"/>
    </source>
</evidence>
<evidence type="ECO:0000256" key="7">
    <source>
        <dbReference type="SAM" id="Phobius"/>
    </source>
</evidence>
<feature type="domain" description="PGG" evidence="8">
    <location>
        <begin position="117"/>
        <end position="235"/>
    </location>
</feature>
<keyword evidence="3" id="KW-0677">Repeat</keyword>
<sequence>MATVITTVTFQQAASPPGGGRDIVDRYNTLAKTTQSRKKWWKNLLKHLNYEENRGYIMVMATVITTITFQQAVSPQGRPFTNSIVEILETIAFKNNTIKEEMVEEFVETLEIQSNCVEENHGCIMVMATVITTITFQQAASPPSGVWLQSGNDTHYFGYNIEVDAGMSVVDSIDPLYYFYFMIFNTISFIASVIVTFLLIIGFPFKNKICMGLLTITLCTTLAFLVITYITAISMLTSFSIRFEI</sequence>
<comment type="caution">
    <text evidence="9">The sequence shown here is derived from an EMBL/GenBank/DDBJ whole genome shotgun (WGS) entry which is preliminary data.</text>
</comment>
<evidence type="ECO:0000313" key="10">
    <source>
        <dbReference type="Proteomes" id="UP000237347"/>
    </source>
</evidence>
<accession>A0AAW0LH90</accession>
<protein>
    <recommendedName>
        <fullName evidence="8">PGG domain-containing protein</fullName>
    </recommendedName>
</protein>
<keyword evidence="2 7" id="KW-0812">Transmembrane</keyword>
<comment type="subcellular location">
    <subcellularLocation>
        <location evidence="1">Membrane</location>
        <topology evidence="1">Multi-pass membrane protein</topology>
    </subcellularLocation>
</comment>
<feature type="transmembrane region" description="Helical" evidence="7">
    <location>
        <begin position="213"/>
        <end position="236"/>
    </location>
</feature>
<dbReference type="PANTHER" id="PTHR24186:SF37">
    <property type="entry name" value="PGG DOMAIN-CONTAINING PROTEIN"/>
    <property type="match status" value="1"/>
</dbReference>
<reference evidence="9 10" key="1">
    <citation type="journal article" date="2018" name="Sci. Data">
        <title>The draft genome sequence of cork oak.</title>
        <authorList>
            <person name="Ramos A.M."/>
            <person name="Usie A."/>
            <person name="Barbosa P."/>
            <person name="Barros P.M."/>
            <person name="Capote T."/>
            <person name="Chaves I."/>
            <person name="Simoes F."/>
            <person name="Abreu I."/>
            <person name="Carrasquinho I."/>
            <person name="Faro C."/>
            <person name="Guimaraes J.B."/>
            <person name="Mendonca D."/>
            <person name="Nobrega F."/>
            <person name="Rodrigues L."/>
            <person name="Saibo N.J.M."/>
            <person name="Varela M.C."/>
            <person name="Egas C."/>
            <person name="Matos J."/>
            <person name="Miguel C.M."/>
            <person name="Oliveira M.M."/>
            <person name="Ricardo C.P."/>
            <person name="Goncalves S."/>
        </authorList>
    </citation>
    <scope>NUCLEOTIDE SEQUENCE [LARGE SCALE GENOMIC DNA]</scope>
    <source>
        <strain evidence="10">cv. HL8</strain>
    </source>
</reference>
<evidence type="ECO:0000259" key="8">
    <source>
        <dbReference type="Pfam" id="PF13962"/>
    </source>
</evidence>
<dbReference type="GO" id="GO:0005886">
    <property type="term" value="C:plasma membrane"/>
    <property type="evidence" value="ECO:0007669"/>
    <property type="project" value="TreeGrafter"/>
</dbReference>
<dbReference type="InterPro" id="IPR026961">
    <property type="entry name" value="PGG_dom"/>
</dbReference>
<keyword evidence="6 7" id="KW-0472">Membrane</keyword>
<keyword evidence="10" id="KW-1185">Reference proteome</keyword>
<evidence type="ECO:0000256" key="2">
    <source>
        <dbReference type="ARBA" id="ARBA00022692"/>
    </source>
</evidence>
<dbReference type="AlphaFoldDB" id="A0AAW0LH90"/>
<feature type="transmembrane region" description="Helical" evidence="7">
    <location>
        <begin position="177"/>
        <end position="201"/>
    </location>
</feature>
<name>A0AAW0LH90_QUESU</name>
<evidence type="ECO:0000256" key="4">
    <source>
        <dbReference type="ARBA" id="ARBA00022989"/>
    </source>
</evidence>
<organism evidence="9 10">
    <name type="scientific">Quercus suber</name>
    <name type="common">Cork oak</name>
    <dbReference type="NCBI Taxonomy" id="58331"/>
    <lineage>
        <taxon>Eukaryota</taxon>
        <taxon>Viridiplantae</taxon>
        <taxon>Streptophyta</taxon>
        <taxon>Embryophyta</taxon>
        <taxon>Tracheophyta</taxon>
        <taxon>Spermatophyta</taxon>
        <taxon>Magnoliopsida</taxon>
        <taxon>eudicotyledons</taxon>
        <taxon>Gunneridae</taxon>
        <taxon>Pentapetalae</taxon>
        <taxon>rosids</taxon>
        <taxon>fabids</taxon>
        <taxon>Fagales</taxon>
        <taxon>Fagaceae</taxon>
        <taxon>Quercus</taxon>
    </lineage>
</organism>
<proteinExistence type="predicted"/>
<dbReference type="EMBL" id="PKMF04000103">
    <property type="protein sequence ID" value="KAK7850256.1"/>
    <property type="molecule type" value="Genomic_DNA"/>
</dbReference>
<evidence type="ECO:0000256" key="5">
    <source>
        <dbReference type="ARBA" id="ARBA00023043"/>
    </source>
</evidence>
<evidence type="ECO:0000256" key="1">
    <source>
        <dbReference type="ARBA" id="ARBA00004141"/>
    </source>
</evidence>
<dbReference type="PANTHER" id="PTHR24186">
    <property type="entry name" value="PROTEIN PHOSPHATASE 1 REGULATORY SUBUNIT"/>
    <property type="match status" value="1"/>
</dbReference>
<dbReference type="Pfam" id="PF13962">
    <property type="entry name" value="PGG"/>
    <property type="match status" value="1"/>
</dbReference>